<organism evidence="1 2">
    <name type="scientific">Caballeronia pedi</name>
    <dbReference type="NCBI Taxonomy" id="1777141"/>
    <lineage>
        <taxon>Bacteria</taxon>
        <taxon>Pseudomonadati</taxon>
        <taxon>Pseudomonadota</taxon>
        <taxon>Betaproteobacteria</taxon>
        <taxon>Burkholderiales</taxon>
        <taxon>Burkholderiaceae</taxon>
        <taxon>Caballeronia</taxon>
    </lineage>
</organism>
<gene>
    <name evidence="1" type="ORF">AWB80_00491</name>
</gene>
<evidence type="ECO:0008006" key="3">
    <source>
        <dbReference type="Google" id="ProtNLM"/>
    </source>
</evidence>
<name>A0A157Z9P2_9BURK</name>
<dbReference type="Proteomes" id="UP000054911">
    <property type="component" value="Unassembled WGS sequence"/>
</dbReference>
<dbReference type="Pfam" id="PF10667">
    <property type="entry name" value="DUF2486"/>
    <property type="match status" value="1"/>
</dbReference>
<protein>
    <recommendedName>
        <fullName evidence="3">DUF2486 family protein</fullName>
    </recommendedName>
</protein>
<keyword evidence="2" id="KW-1185">Reference proteome</keyword>
<dbReference type="STRING" id="1777141.AWB80_00491"/>
<dbReference type="InterPro" id="IPR018924">
    <property type="entry name" value="DUF2486"/>
</dbReference>
<evidence type="ECO:0000313" key="2">
    <source>
        <dbReference type="Proteomes" id="UP000054911"/>
    </source>
</evidence>
<dbReference type="RefSeq" id="WP_061173019.1">
    <property type="nucleotide sequence ID" value="NZ_FCOE02000001.1"/>
</dbReference>
<evidence type="ECO:0000313" key="1">
    <source>
        <dbReference type="EMBL" id="SAK42173.1"/>
    </source>
</evidence>
<dbReference type="AlphaFoldDB" id="A0A157Z9P2"/>
<comment type="caution">
    <text evidence="1">The sequence shown here is derived from an EMBL/GenBank/DDBJ whole genome shotgun (WGS) entry which is preliminary data.</text>
</comment>
<reference evidence="1" key="1">
    <citation type="submission" date="2016-01" db="EMBL/GenBank/DDBJ databases">
        <authorList>
            <person name="Peeters C."/>
        </authorList>
    </citation>
    <scope>NUCLEOTIDE SEQUENCE [LARGE SCALE GENOMIC DNA]</scope>
    <source>
        <strain evidence="1">LMG 29323</strain>
    </source>
</reference>
<dbReference type="EMBL" id="FCOE02000001">
    <property type="protein sequence ID" value="SAK42173.1"/>
    <property type="molecule type" value="Genomic_DNA"/>
</dbReference>
<sequence length="113" mass="12703">MTNTPESFDPSIPVLTDVVVPGRPEYARAPSAGAEAIEYDAEQIAERLRGRFTGFLTGEARALIEERCREVLREHSTQLVSAITREVAMALESRMSGWVREAVEEELRRQRGE</sequence>
<proteinExistence type="predicted"/>
<dbReference type="OrthoDB" id="9035715at2"/>
<accession>A0A157Z9P2</accession>